<proteinExistence type="inferred from homology"/>
<dbReference type="InterPro" id="IPR025166">
    <property type="entry name" value="Integrase_DNA_bind_dom"/>
</dbReference>
<dbReference type="PANTHER" id="PTHR30629:SF2">
    <property type="entry name" value="PROPHAGE INTEGRASE INTS-RELATED"/>
    <property type="match status" value="1"/>
</dbReference>
<dbReference type="EMBL" id="JAUSVF010000001">
    <property type="protein sequence ID" value="MDQ0319698.1"/>
    <property type="molecule type" value="Genomic_DNA"/>
</dbReference>
<evidence type="ECO:0000256" key="3">
    <source>
        <dbReference type="ARBA" id="ARBA00023125"/>
    </source>
</evidence>
<name>A0ABU0BN74_9HYPH</name>
<evidence type="ECO:0000313" key="6">
    <source>
        <dbReference type="EMBL" id="MDQ0319698.1"/>
    </source>
</evidence>
<keyword evidence="2" id="KW-0229">DNA integration</keyword>
<feature type="domain" description="Tyr recombinase" evidence="5">
    <location>
        <begin position="204"/>
        <end position="377"/>
    </location>
</feature>
<dbReference type="InterPro" id="IPR011010">
    <property type="entry name" value="DNA_brk_join_enz"/>
</dbReference>
<dbReference type="PANTHER" id="PTHR30629">
    <property type="entry name" value="PROPHAGE INTEGRASE"/>
    <property type="match status" value="1"/>
</dbReference>
<sequence length="389" mass="43052">MAGIHKLTDAKIRSGLKVGRHGDGGGLYLEAAPGGTKSWLFMWKVSGRRRAMGLGSYPTVTLASARAKAAKAKADVAEGRDPVASQRKAQGNPTFAQTVDDFLAANSPAWRNSKHRDQWAMTLGDTYCKPIRSKPVDGITVDDVLKILSPIWTSKNETASRLRGRIERVLDFAKVKGWRDGLNPALWNGNLQHLLPARQKLQRGHHPALPYKDLPAFMAELRTRGALAALALEFLILTAARSGEVYGATWNEFDLGIGVWTIPAARMKAAREHVVPLSKAALSIMQSLHEVRSGPYVFPGQRPSRPLSSSAMEMLLRRMNRDAYTVHGFRSSFRDWAGDETDYPRDLIETALAHTVGDATERAYRRSTAQAKRLALLEDWARYCRWGAA</sequence>
<comment type="caution">
    <text evidence="6">The sequence shown here is derived from an EMBL/GenBank/DDBJ whole genome shotgun (WGS) entry which is preliminary data.</text>
</comment>
<protein>
    <submittedName>
        <fullName evidence="6">Integrase</fullName>
    </submittedName>
</protein>
<dbReference type="CDD" id="cd00801">
    <property type="entry name" value="INT_P4_C"/>
    <property type="match status" value="1"/>
</dbReference>
<dbReference type="SUPFAM" id="SSF56349">
    <property type="entry name" value="DNA breaking-rejoining enzymes"/>
    <property type="match status" value="1"/>
</dbReference>
<dbReference type="InterPro" id="IPR010998">
    <property type="entry name" value="Integrase_recombinase_N"/>
</dbReference>
<comment type="similarity">
    <text evidence="1">Belongs to the 'phage' integrase family.</text>
</comment>
<dbReference type="Pfam" id="PF00589">
    <property type="entry name" value="Phage_integrase"/>
    <property type="match status" value="1"/>
</dbReference>
<dbReference type="InterPro" id="IPR053876">
    <property type="entry name" value="Phage_int_M"/>
</dbReference>
<dbReference type="RefSeq" id="WP_307228801.1">
    <property type="nucleotide sequence ID" value="NZ_JAUSVF010000001.1"/>
</dbReference>
<dbReference type="PROSITE" id="PS51898">
    <property type="entry name" value="TYR_RECOMBINASE"/>
    <property type="match status" value="1"/>
</dbReference>
<dbReference type="Gene3D" id="1.10.443.10">
    <property type="entry name" value="Intergrase catalytic core"/>
    <property type="match status" value="1"/>
</dbReference>
<evidence type="ECO:0000256" key="4">
    <source>
        <dbReference type="ARBA" id="ARBA00023172"/>
    </source>
</evidence>
<dbReference type="Pfam" id="PF22022">
    <property type="entry name" value="Phage_int_M"/>
    <property type="match status" value="1"/>
</dbReference>
<dbReference type="InterPro" id="IPR050808">
    <property type="entry name" value="Phage_Integrase"/>
</dbReference>
<reference evidence="6 7" key="1">
    <citation type="submission" date="2023-07" db="EMBL/GenBank/DDBJ databases">
        <title>Genomic Encyclopedia of Type Strains, Phase IV (KMG-IV): sequencing the most valuable type-strain genomes for metagenomic binning, comparative biology and taxonomic classification.</title>
        <authorList>
            <person name="Goeker M."/>
        </authorList>
    </citation>
    <scope>NUCLEOTIDE SEQUENCE [LARGE SCALE GENOMIC DNA]</scope>
    <source>
        <strain evidence="6 7">DSM 1112</strain>
    </source>
</reference>
<dbReference type="InterPro" id="IPR002104">
    <property type="entry name" value="Integrase_catalytic"/>
</dbReference>
<gene>
    <name evidence="6" type="ORF">QO002_001836</name>
</gene>
<keyword evidence="7" id="KW-1185">Reference proteome</keyword>
<accession>A0ABU0BN74</accession>
<dbReference type="InterPro" id="IPR038488">
    <property type="entry name" value="Integrase_DNA-bd_sf"/>
</dbReference>
<evidence type="ECO:0000259" key="5">
    <source>
        <dbReference type="PROSITE" id="PS51898"/>
    </source>
</evidence>
<dbReference type="Proteomes" id="UP001230207">
    <property type="component" value="Unassembled WGS sequence"/>
</dbReference>
<dbReference type="Pfam" id="PF13356">
    <property type="entry name" value="Arm-DNA-bind_3"/>
    <property type="match status" value="1"/>
</dbReference>
<evidence type="ECO:0000313" key="7">
    <source>
        <dbReference type="Proteomes" id="UP001230207"/>
    </source>
</evidence>
<dbReference type="Gene3D" id="3.30.160.390">
    <property type="entry name" value="Integrase, DNA-binding domain"/>
    <property type="match status" value="1"/>
</dbReference>
<organism evidence="6 7">
    <name type="scientific">Pararhizobium capsulatum DSM 1112</name>
    <dbReference type="NCBI Taxonomy" id="1121113"/>
    <lineage>
        <taxon>Bacteria</taxon>
        <taxon>Pseudomonadati</taxon>
        <taxon>Pseudomonadota</taxon>
        <taxon>Alphaproteobacteria</taxon>
        <taxon>Hyphomicrobiales</taxon>
        <taxon>Rhizobiaceae</taxon>
        <taxon>Rhizobium/Agrobacterium group</taxon>
        <taxon>Pararhizobium</taxon>
    </lineage>
</organism>
<dbReference type="Gene3D" id="1.10.150.130">
    <property type="match status" value="1"/>
</dbReference>
<evidence type="ECO:0000256" key="2">
    <source>
        <dbReference type="ARBA" id="ARBA00022908"/>
    </source>
</evidence>
<dbReference type="InterPro" id="IPR013762">
    <property type="entry name" value="Integrase-like_cat_sf"/>
</dbReference>
<keyword evidence="4" id="KW-0233">DNA recombination</keyword>
<evidence type="ECO:0000256" key="1">
    <source>
        <dbReference type="ARBA" id="ARBA00008857"/>
    </source>
</evidence>
<keyword evidence="3" id="KW-0238">DNA-binding</keyword>